<dbReference type="Proteomes" id="UP000199040">
    <property type="component" value="Unassembled WGS sequence"/>
</dbReference>
<reference evidence="2 3" key="1">
    <citation type="submission" date="2016-10" db="EMBL/GenBank/DDBJ databases">
        <authorList>
            <person name="de Groot N.N."/>
        </authorList>
    </citation>
    <scope>NUCLEOTIDE SEQUENCE [LARGE SCALE GENOMIC DNA]</scope>
    <source>
        <strain evidence="2 3">CGMCC 1.6848</strain>
    </source>
</reference>
<protein>
    <recommendedName>
        <fullName evidence="4">DUF4190 domain-containing protein</fullName>
    </recommendedName>
</protein>
<sequence>MDGKITEFDDDAQQGMIVTREGQCYTFSLADWRGRGLPGPDILVRFDVDGSRAVQVFNLPEKQRRATMRVPASTASPAVSDAELSGEYEEGVGRRYSGWALAAIVVAILALFFDVLAPVLGLVASVLAVLGLRHVRRQPQRYRGRGFCWAAIVLSLIVATLSLLLEPLPTTTLSLSPAVPGHEQAG</sequence>
<feature type="transmembrane region" description="Helical" evidence="1">
    <location>
        <begin position="96"/>
        <end position="113"/>
    </location>
</feature>
<name>A0A1I3BR81_9GAMM</name>
<organism evidence="2 3">
    <name type="scientific">Modicisalibacter xianhensis</name>
    <dbReference type="NCBI Taxonomy" id="442341"/>
    <lineage>
        <taxon>Bacteria</taxon>
        <taxon>Pseudomonadati</taxon>
        <taxon>Pseudomonadota</taxon>
        <taxon>Gammaproteobacteria</taxon>
        <taxon>Oceanospirillales</taxon>
        <taxon>Halomonadaceae</taxon>
        <taxon>Modicisalibacter</taxon>
    </lineage>
</organism>
<keyword evidence="1" id="KW-0472">Membrane</keyword>
<evidence type="ECO:0000256" key="1">
    <source>
        <dbReference type="SAM" id="Phobius"/>
    </source>
</evidence>
<dbReference type="EMBL" id="FOPY01000007">
    <property type="protein sequence ID" value="SFH64680.1"/>
    <property type="molecule type" value="Genomic_DNA"/>
</dbReference>
<accession>A0A1I3BR81</accession>
<evidence type="ECO:0000313" key="2">
    <source>
        <dbReference type="EMBL" id="SFH64680.1"/>
    </source>
</evidence>
<dbReference type="RefSeq" id="WP_092846148.1">
    <property type="nucleotide sequence ID" value="NZ_FOPY01000007.1"/>
</dbReference>
<feature type="transmembrane region" description="Helical" evidence="1">
    <location>
        <begin position="147"/>
        <end position="165"/>
    </location>
</feature>
<dbReference type="STRING" id="442341.SAMN04487959_10764"/>
<keyword evidence="3" id="KW-1185">Reference proteome</keyword>
<dbReference type="AlphaFoldDB" id="A0A1I3BR81"/>
<gene>
    <name evidence="2" type="ORF">SAMN04487959_10764</name>
</gene>
<proteinExistence type="predicted"/>
<keyword evidence="1" id="KW-0812">Transmembrane</keyword>
<evidence type="ECO:0000313" key="3">
    <source>
        <dbReference type="Proteomes" id="UP000199040"/>
    </source>
</evidence>
<evidence type="ECO:0008006" key="4">
    <source>
        <dbReference type="Google" id="ProtNLM"/>
    </source>
</evidence>
<keyword evidence="1" id="KW-1133">Transmembrane helix</keyword>